<gene>
    <name evidence="1" type="ORF">FHS24_000472</name>
</gene>
<dbReference type="PIRSF" id="PIRSF010372">
    <property type="entry name" value="PaiB"/>
    <property type="match status" value="1"/>
</dbReference>
<accession>A0A839T965</accession>
<dbReference type="PANTHER" id="PTHR35802">
    <property type="entry name" value="PROTEASE SYNTHASE AND SPORULATION PROTEIN PAI 2"/>
    <property type="match status" value="1"/>
</dbReference>
<evidence type="ECO:0000313" key="2">
    <source>
        <dbReference type="Proteomes" id="UP000588111"/>
    </source>
</evidence>
<name>A0A839T965_9GAMM</name>
<dbReference type="AlphaFoldDB" id="A0A839T965"/>
<dbReference type="InterPro" id="IPR007396">
    <property type="entry name" value="TR_PAI2-type"/>
</dbReference>
<keyword evidence="2" id="KW-1185">Reference proteome</keyword>
<dbReference type="InterPro" id="IPR012349">
    <property type="entry name" value="Split_barrel_FMN-bd"/>
</dbReference>
<dbReference type="RefSeq" id="WP_183618396.1">
    <property type="nucleotide sequence ID" value="NZ_CAJHAH010000002.1"/>
</dbReference>
<dbReference type="Pfam" id="PF04299">
    <property type="entry name" value="FMN_bind_2"/>
    <property type="match status" value="1"/>
</dbReference>
<evidence type="ECO:0000313" key="1">
    <source>
        <dbReference type="EMBL" id="MBB3105981.1"/>
    </source>
</evidence>
<sequence>MHIPAVFTEDNFDNIIEFIAINPLATLVAQTKDGIEACHIPLFWHNDHAKFNADVGSDSASNKSQGYLYGHFGRKNPIYQDALTNSSWLIIFQDSGHYISPNWYPSKAKTHKEVPTWNYQSIHIQSEIEMLEDTGTLKWILATMTAQQEMISDNPWSLNDAPSAYIDAMCRGIIGFRLPIDSIQAQFKLSQNKTVENINGVINGLAELKTNDAAEMATKVANQNIG</sequence>
<protein>
    <submittedName>
        <fullName evidence="1">Transcriptional regulator</fullName>
    </submittedName>
</protein>
<dbReference type="Gene3D" id="2.30.110.10">
    <property type="entry name" value="Electron Transport, Fmn-binding Protein, Chain A"/>
    <property type="match status" value="1"/>
</dbReference>
<comment type="caution">
    <text evidence="1">The sequence shown here is derived from an EMBL/GenBank/DDBJ whole genome shotgun (WGS) entry which is preliminary data.</text>
</comment>
<reference evidence="1 2" key="1">
    <citation type="submission" date="2020-08" db="EMBL/GenBank/DDBJ databases">
        <title>Genomic Encyclopedia of Type Strains, Phase III (KMG-III): the genomes of soil and plant-associated and newly described type strains.</title>
        <authorList>
            <person name="Whitman W."/>
        </authorList>
    </citation>
    <scope>NUCLEOTIDE SEQUENCE [LARGE SCALE GENOMIC DNA]</scope>
    <source>
        <strain evidence="1 2">CECT 5885</strain>
    </source>
</reference>
<organism evidence="1 2">
    <name type="scientific">Psychrobacter luti</name>
    <dbReference type="NCBI Taxonomy" id="198481"/>
    <lineage>
        <taxon>Bacteria</taxon>
        <taxon>Pseudomonadati</taxon>
        <taxon>Pseudomonadota</taxon>
        <taxon>Gammaproteobacteria</taxon>
        <taxon>Moraxellales</taxon>
        <taxon>Moraxellaceae</taxon>
        <taxon>Psychrobacter</taxon>
    </lineage>
</organism>
<dbReference type="EMBL" id="JACHXL010000001">
    <property type="protein sequence ID" value="MBB3105981.1"/>
    <property type="molecule type" value="Genomic_DNA"/>
</dbReference>
<dbReference type="PANTHER" id="PTHR35802:SF1">
    <property type="entry name" value="PROTEASE SYNTHASE AND SPORULATION PROTEIN PAI 2"/>
    <property type="match status" value="1"/>
</dbReference>
<dbReference type="Proteomes" id="UP000588111">
    <property type="component" value="Unassembled WGS sequence"/>
</dbReference>
<dbReference type="SUPFAM" id="SSF50475">
    <property type="entry name" value="FMN-binding split barrel"/>
    <property type="match status" value="1"/>
</dbReference>
<proteinExistence type="predicted"/>